<dbReference type="PROSITE" id="PS51126">
    <property type="entry name" value="DILUTE"/>
    <property type="match status" value="1"/>
</dbReference>
<dbReference type="CDD" id="cd15473">
    <property type="entry name" value="Myo5p-like_CBD_DIL_ANK"/>
    <property type="match status" value="1"/>
</dbReference>
<protein>
    <submittedName>
        <fullName evidence="3">DIL domain-containing protein</fullName>
    </submittedName>
</protein>
<dbReference type="SMART" id="SM01132">
    <property type="entry name" value="DIL"/>
    <property type="match status" value="1"/>
</dbReference>
<feature type="compositionally biased region" description="Basic and acidic residues" evidence="1">
    <location>
        <begin position="652"/>
        <end position="661"/>
    </location>
</feature>
<accession>A0A9P6CIT3</accession>
<dbReference type="AlphaFoldDB" id="A0A9P6CIT3"/>
<dbReference type="Proteomes" id="UP000807353">
    <property type="component" value="Unassembled WGS sequence"/>
</dbReference>
<feature type="region of interest" description="Disordered" evidence="1">
    <location>
        <begin position="829"/>
        <end position="858"/>
    </location>
</feature>
<feature type="region of interest" description="Disordered" evidence="1">
    <location>
        <begin position="404"/>
        <end position="472"/>
    </location>
</feature>
<dbReference type="InterPro" id="IPR037986">
    <property type="entry name" value="Myo5p-like_CBD_DIL"/>
</dbReference>
<organism evidence="3 4">
    <name type="scientific">Collybia nuda</name>
    <dbReference type="NCBI Taxonomy" id="64659"/>
    <lineage>
        <taxon>Eukaryota</taxon>
        <taxon>Fungi</taxon>
        <taxon>Dikarya</taxon>
        <taxon>Basidiomycota</taxon>
        <taxon>Agaricomycotina</taxon>
        <taxon>Agaricomycetes</taxon>
        <taxon>Agaricomycetidae</taxon>
        <taxon>Agaricales</taxon>
        <taxon>Tricholomatineae</taxon>
        <taxon>Clitocybaceae</taxon>
        <taxon>Collybia</taxon>
    </lineage>
</organism>
<dbReference type="InterPro" id="IPR002710">
    <property type="entry name" value="Dilute_dom"/>
</dbReference>
<reference evidence="3" key="1">
    <citation type="submission" date="2020-11" db="EMBL/GenBank/DDBJ databases">
        <authorList>
            <consortium name="DOE Joint Genome Institute"/>
            <person name="Ahrendt S."/>
            <person name="Riley R."/>
            <person name="Andreopoulos W."/>
            <person name="Labutti K."/>
            <person name="Pangilinan J."/>
            <person name="Ruiz-Duenas F.J."/>
            <person name="Barrasa J.M."/>
            <person name="Sanchez-Garcia M."/>
            <person name="Camarero S."/>
            <person name="Miyauchi S."/>
            <person name="Serrano A."/>
            <person name="Linde D."/>
            <person name="Babiker R."/>
            <person name="Drula E."/>
            <person name="Ayuso-Fernandez I."/>
            <person name="Pacheco R."/>
            <person name="Padilla G."/>
            <person name="Ferreira P."/>
            <person name="Barriuso J."/>
            <person name="Kellner H."/>
            <person name="Castanera R."/>
            <person name="Alfaro M."/>
            <person name="Ramirez L."/>
            <person name="Pisabarro A.G."/>
            <person name="Kuo A."/>
            <person name="Tritt A."/>
            <person name="Lipzen A."/>
            <person name="He G."/>
            <person name="Yan M."/>
            <person name="Ng V."/>
            <person name="Cullen D."/>
            <person name="Martin F."/>
            <person name="Rosso M.-N."/>
            <person name="Henrissat B."/>
            <person name="Hibbett D."/>
            <person name="Martinez A.T."/>
            <person name="Grigoriev I.V."/>
        </authorList>
    </citation>
    <scope>NUCLEOTIDE SEQUENCE</scope>
    <source>
        <strain evidence="3">CBS 247.69</strain>
    </source>
</reference>
<evidence type="ECO:0000259" key="2">
    <source>
        <dbReference type="PROSITE" id="PS51126"/>
    </source>
</evidence>
<sequence>MAYISAHLASHSGLAPTQKAELVSHCLSRSCVFGELPVLQYLLSDRQAQLYVDLGYRDEDGLGLVSVTIHGFGADSERDVEREECVRLLVAQGADMEADIAGWTPLHHAVLFSPPTLISYLMTHGCSPFSITRRNLTPLDVVTAHSVLPGRDDIALLLEEAMRGEGWTGGRMEQKRRHSEQRAKKKGRQKAIQDDISKVLGVSSTWWDPESDFQSSDSESDGEDNGDERIYTPHPDYSTMLVFSPHSLPYIFDTLITNFRPSLRNVTPANLLYMLARFACLTCDHTWLEDLIIGATDAIEETFFNRADDISCLVFWLYNSTIWLHLLQCDTSINEACAMLGSFELIEEVINSVFVFIIRFAERRIDQILDMTLLDFSPMPSEFDSVQFESEWSFLRPFAAKRKATPSGSVSSGHALSRSVTPSSPPSPSRPLSPSPSQGTVPTSTSRGFSSLRQTFTRGRTPSSTTPLLSLFPDAPPPPSPIDLTSFLTSLHTFLTLSDVNPVLVTQFWSQVMYWTSCEIFNRIITRKKYLCRSRAVQISMNLTAVEDWLEHSQLPPGVHGHFGPIRDLLHWLQCLSSISEFSELVATIQTMKNINPLQMRRAVRDYRYEVNEGRMTEECVQYLTQLQKDWERHRVKLGVEALRKEVSVYSQMDDRDRDETDSLSSYINDSTSNTYRQTPSISTHSSDHVNNQHNIDILFGNQQEVLTWEPIKPPPALGELLDSRYMLPLLFPSDPRMLTALPGKIWPETTLDEERISHQNHNATSWRFRNRKVREVGVGTLQWVDGAHSAARWGRSIELGEEDDNNSQGPPSYMSGDLIMDEASELKHITHVTPLTRKPSGRSKGRQSFGGERTPID</sequence>
<name>A0A9P6CIT3_9AGAR</name>
<feature type="compositionally biased region" description="Pro residues" evidence="1">
    <location>
        <begin position="423"/>
        <end position="434"/>
    </location>
</feature>
<dbReference type="OrthoDB" id="426293at2759"/>
<feature type="compositionally biased region" description="Polar residues" evidence="1">
    <location>
        <begin position="663"/>
        <end position="689"/>
    </location>
</feature>
<comment type="caution">
    <text evidence="3">The sequence shown here is derived from an EMBL/GenBank/DDBJ whole genome shotgun (WGS) entry which is preliminary data.</text>
</comment>
<gene>
    <name evidence="3" type="ORF">BDZ94DRAFT_1309965</name>
</gene>
<evidence type="ECO:0000313" key="3">
    <source>
        <dbReference type="EMBL" id="KAF9462143.1"/>
    </source>
</evidence>
<evidence type="ECO:0000313" key="4">
    <source>
        <dbReference type="Proteomes" id="UP000807353"/>
    </source>
</evidence>
<keyword evidence="4" id="KW-1185">Reference proteome</keyword>
<dbReference type="EMBL" id="MU150275">
    <property type="protein sequence ID" value="KAF9462143.1"/>
    <property type="molecule type" value="Genomic_DNA"/>
</dbReference>
<dbReference type="SUPFAM" id="SSF48403">
    <property type="entry name" value="Ankyrin repeat"/>
    <property type="match status" value="1"/>
</dbReference>
<dbReference type="InterPro" id="IPR036770">
    <property type="entry name" value="Ankyrin_rpt-contain_sf"/>
</dbReference>
<dbReference type="PANTHER" id="PTHR16027">
    <property type="entry name" value="DILUTE DOMAIN-CONTAINING PROTEIN YPR089W"/>
    <property type="match status" value="1"/>
</dbReference>
<dbReference type="GO" id="GO:0051020">
    <property type="term" value="F:GTPase binding"/>
    <property type="evidence" value="ECO:0007669"/>
    <property type="project" value="TreeGrafter"/>
</dbReference>
<feature type="domain" description="Dilute" evidence="2">
    <location>
        <begin position="293"/>
        <end position="630"/>
    </location>
</feature>
<feature type="compositionally biased region" description="Basic residues" evidence="1">
    <location>
        <begin position="174"/>
        <end position="189"/>
    </location>
</feature>
<evidence type="ECO:0000256" key="1">
    <source>
        <dbReference type="SAM" id="MobiDB-lite"/>
    </source>
</evidence>
<feature type="region of interest" description="Disordered" evidence="1">
    <location>
        <begin position="167"/>
        <end position="192"/>
    </location>
</feature>
<dbReference type="Gene3D" id="1.25.40.20">
    <property type="entry name" value="Ankyrin repeat-containing domain"/>
    <property type="match status" value="1"/>
</dbReference>
<dbReference type="Pfam" id="PF01843">
    <property type="entry name" value="DIL"/>
    <property type="match status" value="1"/>
</dbReference>
<feature type="region of interest" description="Disordered" evidence="1">
    <location>
        <begin position="798"/>
        <end position="817"/>
    </location>
</feature>
<feature type="region of interest" description="Disordered" evidence="1">
    <location>
        <begin position="207"/>
        <end position="230"/>
    </location>
</feature>
<feature type="region of interest" description="Disordered" evidence="1">
    <location>
        <begin position="652"/>
        <end position="689"/>
    </location>
</feature>
<proteinExistence type="predicted"/>
<dbReference type="PANTHER" id="PTHR16027:SF6">
    <property type="entry name" value="DILUTE DOMAIN-CONTAINING PROTEIN"/>
    <property type="match status" value="1"/>
</dbReference>
<feature type="compositionally biased region" description="Polar residues" evidence="1">
    <location>
        <begin position="438"/>
        <end position="466"/>
    </location>
</feature>
<dbReference type="InterPro" id="IPR052072">
    <property type="entry name" value="Vascular_dev_regulator"/>
</dbReference>